<evidence type="ECO:0000313" key="2">
    <source>
        <dbReference type="Proteomes" id="UP000054097"/>
    </source>
</evidence>
<evidence type="ECO:0000313" key="1">
    <source>
        <dbReference type="EMBL" id="KIM24830.1"/>
    </source>
</evidence>
<organism evidence="1 2">
    <name type="scientific">Serendipita vermifera MAFF 305830</name>
    <dbReference type="NCBI Taxonomy" id="933852"/>
    <lineage>
        <taxon>Eukaryota</taxon>
        <taxon>Fungi</taxon>
        <taxon>Dikarya</taxon>
        <taxon>Basidiomycota</taxon>
        <taxon>Agaricomycotina</taxon>
        <taxon>Agaricomycetes</taxon>
        <taxon>Sebacinales</taxon>
        <taxon>Serendipitaceae</taxon>
        <taxon>Serendipita</taxon>
    </lineage>
</organism>
<dbReference type="AlphaFoldDB" id="A0A0C3AJP0"/>
<dbReference type="EMBL" id="KN824319">
    <property type="protein sequence ID" value="KIM24830.1"/>
    <property type="molecule type" value="Genomic_DNA"/>
</dbReference>
<name>A0A0C3AJP0_SERVB</name>
<protein>
    <submittedName>
        <fullName evidence="1">Uncharacterized protein</fullName>
    </submittedName>
</protein>
<dbReference type="HOGENOM" id="CLU_2689365_0_0_1"/>
<accession>A0A0C3AJP0</accession>
<reference evidence="2" key="2">
    <citation type="submission" date="2015-01" db="EMBL/GenBank/DDBJ databases">
        <title>Evolutionary Origins and Diversification of the Mycorrhizal Mutualists.</title>
        <authorList>
            <consortium name="DOE Joint Genome Institute"/>
            <consortium name="Mycorrhizal Genomics Consortium"/>
            <person name="Kohler A."/>
            <person name="Kuo A."/>
            <person name="Nagy L.G."/>
            <person name="Floudas D."/>
            <person name="Copeland A."/>
            <person name="Barry K.W."/>
            <person name="Cichocki N."/>
            <person name="Veneault-Fourrey C."/>
            <person name="LaButti K."/>
            <person name="Lindquist E.A."/>
            <person name="Lipzen A."/>
            <person name="Lundell T."/>
            <person name="Morin E."/>
            <person name="Murat C."/>
            <person name="Riley R."/>
            <person name="Ohm R."/>
            <person name="Sun H."/>
            <person name="Tunlid A."/>
            <person name="Henrissat B."/>
            <person name="Grigoriev I.V."/>
            <person name="Hibbett D.S."/>
            <person name="Martin F."/>
        </authorList>
    </citation>
    <scope>NUCLEOTIDE SEQUENCE [LARGE SCALE GENOMIC DNA]</scope>
    <source>
        <strain evidence="2">MAFF 305830</strain>
    </source>
</reference>
<dbReference type="Proteomes" id="UP000054097">
    <property type="component" value="Unassembled WGS sequence"/>
</dbReference>
<reference evidence="1 2" key="1">
    <citation type="submission" date="2014-04" db="EMBL/GenBank/DDBJ databases">
        <authorList>
            <consortium name="DOE Joint Genome Institute"/>
            <person name="Kuo A."/>
            <person name="Zuccaro A."/>
            <person name="Kohler A."/>
            <person name="Nagy L.G."/>
            <person name="Floudas D."/>
            <person name="Copeland A."/>
            <person name="Barry K.W."/>
            <person name="Cichocki N."/>
            <person name="Veneault-Fourrey C."/>
            <person name="LaButti K."/>
            <person name="Lindquist E.A."/>
            <person name="Lipzen A."/>
            <person name="Lundell T."/>
            <person name="Morin E."/>
            <person name="Murat C."/>
            <person name="Sun H."/>
            <person name="Tunlid A."/>
            <person name="Henrissat B."/>
            <person name="Grigoriev I.V."/>
            <person name="Hibbett D.S."/>
            <person name="Martin F."/>
            <person name="Nordberg H.P."/>
            <person name="Cantor M.N."/>
            <person name="Hua S.X."/>
        </authorList>
    </citation>
    <scope>NUCLEOTIDE SEQUENCE [LARGE SCALE GENOMIC DNA]</scope>
    <source>
        <strain evidence="1 2">MAFF 305830</strain>
    </source>
</reference>
<gene>
    <name evidence="1" type="ORF">M408DRAFT_227012</name>
</gene>
<keyword evidence="2" id="KW-1185">Reference proteome</keyword>
<sequence length="74" mass="8409">MIERYQGHYTITYVCSLDRLLPSLTRCFSRRPGGVWVDLASSILLPAARLARFPCSNEQILLRKKFSAHRAAGE</sequence>
<proteinExistence type="predicted"/>